<feature type="compositionally biased region" description="Basic residues" evidence="1">
    <location>
        <begin position="31"/>
        <end position="52"/>
    </location>
</feature>
<dbReference type="STRING" id="98765.A0A2R6QEC0"/>
<comment type="caution">
    <text evidence="2">The sequence shown here is derived from an EMBL/GenBank/DDBJ whole genome shotgun (WGS) entry which is preliminary data.</text>
</comment>
<dbReference type="PANTHER" id="PTHR34689:SF1">
    <property type="entry name" value="NUCLEIC ACID-BINDING PROTEIN"/>
    <property type="match status" value="1"/>
</dbReference>
<dbReference type="EMBL" id="MLYV02000364">
    <property type="protein sequence ID" value="PSS06494.1"/>
    <property type="molecule type" value="Genomic_DNA"/>
</dbReference>
<feature type="compositionally biased region" description="Basic residues" evidence="1">
    <location>
        <begin position="1"/>
        <end position="19"/>
    </location>
</feature>
<feature type="compositionally biased region" description="Basic and acidic residues" evidence="1">
    <location>
        <begin position="20"/>
        <end position="30"/>
    </location>
</feature>
<feature type="compositionally biased region" description="Basic residues" evidence="1">
    <location>
        <begin position="86"/>
        <end position="123"/>
    </location>
</feature>
<reference evidence="2 3" key="1">
    <citation type="submission" date="2018-02" db="EMBL/GenBank/DDBJ databases">
        <title>Genome sequence of the basidiomycete white-rot fungus Phlebia centrifuga.</title>
        <authorList>
            <person name="Granchi Z."/>
            <person name="Peng M."/>
            <person name="de Vries R.P."/>
            <person name="Hilden K."/>
            <person name="Makela M.R."/>
            <person name="Grigoriev I."/>
            <person name="Riley R."/>
        </authorList>
    </citation>
    <scope>NUCLEOTIDE SEQUENCE [LARGE SCALE GENOMIC DNA]</scope>
    <source>
        <strain evidence="2 3">FBCC195</strain>
    </source>
</reference>
<sequence length="282" mass="33739">MAGEPRRRRSRSRSPRPHRSNVEHPTERSGRSRSRSPRRRRSSSPRRHRSRSHSTDSERGKRKERSRERRHRSRSVSSSSSSSSDRKHRKKKEKQHKRKRSRSRDREKKERKKEKKEKKKKKSSVVSHQWGKYGIINETDLYNKESEFRAWLVEERTINPETITKDQTRKEFARFVEDYNTATLPHEKFYNIASYESRMNALRSGEFVPPQDDGYDPNADLRVLQGTHKRKTREHDTYMSREQLMELRKVQAERVEAGKMKLLGMDIKQNMGVRMDGTMFDD</sequence>
<proteinExistence type="predicted"/>
<accession>A0A2R6QEC0</accession>
<protein>
    <submittedName>
        <fullName evidence="2">Uncharacterized protein</fullName>
    </submittedName>
</protein>
<evidence type="ECO:0000313" key="3">
    <source>
        <dbReference type="Proteomes" id="UP000186601"/>
    </source>
</evidence>
<dbReference type="OrthoDB" id="2538345at2759"/>
<name>A0A2R6QEC0_9APHY</name>
<dbReference type="AlphaFoldDB" id="A0A2R6QEC0"/>
<feature type="region of interest" description="Disordered" evidence="1">
    <location>
        <begin position="1"/>
        <end position="127"/>
    </location>
</feature>
<gene>
    <name evidence="2" type="ORF">PHLCEN_2v3696</name>
</gene>
<evidence type="ECO:0000256" key="1">
    <source>
        <dbReference type="SAM" id="MobiDB-lite"/>
    </source>
</evidence>
<feature type="compositionally biased region" description="Basic and acidic residues" evidence="1">
    <location>
        <begin position="53"/>
        <end position="67"/>
    </location>
</feature>
<evidence type="ECO:0000313" key="2">
    <source>
        <dbReference type="EMBL" id="PSS06494.1"/>
    </source>
</evidence>
<keyword evidence="3" id="KW-1185">Reference proteome</keyword>
<dbReference type="PANTHER" id="PTHR34689">
    <property type="entry name" value="NUCLEIC ACID-BINDING PROTEIN"/>
    <property type="match status" value="1"/>
</dbReference>
<organism evidence="2 3">
    <name type="scientific">Hermanssonia centrifuga</name>
    <dbReference type="NCBI Taxonomy" id="98765"/>
    <lineage>
        <taxon>Eukaryota</taxon>
        <taxon>Fungi</taxon>
        <taxon>Dikarya</taxon>
        <taxon>Basidiomycota</taxon>
        <taxon>Agaricomycotina</taxon>
        <taxon>Agaricomycetes</taxon>
        <taxon>Polyporales</taxon>
        <taxon>Meruliaceae</taxon>
        <taxon>Hermanssonia</taxon>
    </lineage>
</organism>
<dbReference type="Proteomes" id="UP000186601">
    <property type="component" value="Unassembled WGS sequence"/>
</dbReference>